<dbReference type="Pfam" id="PF05930">
    <property type="entry name" value="Phage_AlpA"/>
    <property type="match status" value="1"/>
</dbReference>
<evidence type="ECO:0000313" key="1">
    <source>
        <dbReference type="EMBL" id="MCC8364616.1"/>
    </source>
</evidence>
<keyword evidence="2" id="KW-1185">Reference proteome</keyword>
<proteinExistence type="predicted"/>
<organism evidence="1 2">
    <name type="scientific">Noviluteimonas lactosilytica</name>
    <dbReference type="NCBI Taxonomy" id="2888523"/>
    <lineage>
        <taxon>Bacteria</taxon>
        <taxon>Pseudomonadati</taxon>
        <taxon>Pseudomonadota</taxon>
        <taxon>Gammaproteobacteria</taxon>
        <taxon>Lysobacterales</taxon>
        <taxon>Lysobacteraceae</taxon>
        <taxon>Noviluteimonas</taxon>
    </lineage>
</organism>
<dbReference type="Gene3D" id="1.10.238.160">
    <property type="match status" value="1"/>
</dbReference>
<dbReference type="RefSeq" id="WP_230528410.1">
    <property type="nucleotide sequence ID" value="NZ_JAJGAK010000005.1"/>
</dbReference>
<accession>A0ABS8JLZ3</accession>
<name>A0ABS8JLZ3_9GAMM</name>
<dbReference type="PANTHER" id="PTHR36154">
    <property type="entry name" value="DNA-BINDING TRANSCRIPTIONAL ACTIVATOR ALPA"/>
    <property type="match status" value="1"/>
</dbReference>
<reference evidence="1" key="1">
    <citation type="submission" date="2021-10" db="EMBL/GenBank/DDBJ databases">
        <authorList>
            <person name="Lyu M."/>
            <person name="Wang X."/>
            <person name="Meng X."/>
            <person name="Xu K."/>
        </authorList>
    </citation>
    <scope>NUCLEOTIDE SEQUENCE</scope>
    <source>
        <strain evidence="1">A6</strain>
    </source>
</reference>
<dbReference type="EMBL" id="JAJGAK010000005">
    <property type="protein sequence ID" value="MCC8364616.1"/>
    <property type="molecule type" value="Genomic_DNA"/>
</dbReference>
<evidence type="ECO:0000313" key="2">
    <source>
        <dbReference type="Proteomes" id="UP001165293"/>
    </source>
</evidence>
<dbReference type="Proteomes" id="UP001165293">
    <property type="component" value="Unassembled WGS sequence"/>
</dbReference>
<comment type="caution">
    <text evidence="1">The sequence shown here is derived from an EMBL/GenBank/DDBJ whole genome shotgun (WGS) entry which is preliminary data.</text>
</comment>
<sequence length="68" mass="7819">MTIKRIIRPEEVCAMAGFSRATLYRLEAQGRFPSRIKIGAHATGYVLAEVEEWIEERIADRNADRRAQ</sequence>
<gene>
    <name evidence="1" type="ORF">LK996_16215</name>
</gene>
<dbReference type="InterPro" id="IPR052931">
    <property type="entry name" value="Prophage_regulatory_activator"/>
</dbReference>
<dbReference type="SUPFAM" id="SSF46955">
    <property type="entry name" value="Putative DNA-binding domain"/>
    <property type="match status" value="1"/>
</dbReference>
<protein>
    <submittedName>
        <fullName evidence="1">AlpA family transcriptional regulator</fullName>
    </submittedName>
</protein>
<dbReference type="PANTHER" id="PTHR36154:SF1">
    <property type="entry name" value="DNA-BINDING TRANSCRIPTIONAL ACTIVATOR ALPA"/>
    <property type="match status" value="1"/>
</dbReference>
<dbReference type="InterPro" id="IPR010260">
    <property type="entry name" value="AlpA"/>
</dbReference>
<dbReference type="InterPro" id="IPR009061">
    <property type="entry name" value="DNA-bd_dom_put_sf"/>
</dbReference>